<evidence type="ECO:0000313" key="2">
    <source>
        <dbReference type="Proteomes" id="UP000641853"/>
    </source>
</evidence>
<comment type="caution">
    <text evidence="1">The sequence shown here is derived from an EMBL/GenBank/DDBJ whole genome shotgun (WGS) entry which is preliminary data.</text>
</comment>
<accession>A0A8H6QRD1</accession>
<proteinExistence type="predicted"/>
<keyword evidence="2" id="KW-1185">Reference proteome</keyword>
<dbReference type="Proteomes" id="UP000641853">
    <property type="component" value="Unassembled WGS sequence"/>
</dbReference>
<sequence length="135" mass="14992">MGFLLPFKLIKWSVDECLGTPHLWAAQLPKPVHPAHRLKKSIQVERRLQEDDAAAFGLEVETVQPPLIPRKEDLAVGFGGFVNSAAASRRCPSYLRPDGHVSDADGVQEHLGYPHHHWPMHEYEEPCSLPAGGDS</sequence>
<dbReference type="EMBL" id="JACBAG010001888">
    <property type="protein sequence ID" value="KAF7177986.1"/>
    <property type="molecule type" value="Genomic_DNA"/>
</dbReference>
<organism evidence="1 2">
    <name type="scientific">Aspergillus felis</name>
    <dbReference type="NCBI Taxonomy" id="1287682"/>
    <lineage>
        <taxon>Eukaryota</taxon>
        <taxon>Fungi</taxon>
        <taxon>Dikarya</taxon>
        <taxon>Ascomycota</taxon>
        <taxon>Pezizomycotina</taxon>
        <taxon>Eurotiomycetes</taxon>
        <taxon>Eurotiomycetidae</taxon>
        <taxon>Eurotiales</taxon>
        <taxon>Aspergillaceae</taxon>
        <taxon>Aspergillus</taxon>
        <taxon>Aspergillus subgen. Fumigati</taxon>
    </lineage>
</organism>
<reference evidence="1" key="1">
    <citation type="submission" date="2020-06" db="EMBL/GenBank/DDBJ databases">
        <title>Draft genome sequences of strains closely related to Aspergillus parafelis and Aspergillus hiratsukae.</title>
        <authorList>
            <person name="Dos Santos R.A.C."/>
            <person name="Rivero-Menendez O."/>
            <person name="Steenwyk J.L."/>
            <person name="Mead M.E."/>
            <person name="Goldman G.H."/>
            <person name="Alastruey-Izquierdo A."/>
            <person name="Rokas A."/>
        </authorList>
    </citation>
    <scope>NUCLEOTIDE SEQUENCE</scope>
    <source>
        <strain evidence="1">CNM-CM7691</strain>
    </source>
</reference>
<dbReference type="AlphaFoldDB" id="A0A8H6QRD1"/>
<evidence type="ECO:0000313" key="1">
    <source>
        <dbReference type="EMBL" id="KAF7177986.1"/>
    </source>
</evidence>
<name>A0A8H6QRD1_9EURO</name>
<protein>
    <submittedName>
        <fullName evidence="1">Uncharacterized protein</fullName>
    </submittedName>
</protein>
<gene>
    <name evidence="1" type="ORF">CNMCM7691_006626</name>
</gene>